<proteinExistence type="predicted"/>
<dbReference type="Proteomes" id="UP000887572">
    <property type="component" value="Unplaced"/>
</dbReference>
<feature type="compositionally biased region" description="Basic residues" evidence="1">
    <location>
        <begin position="176"/>
        <end position="193"/>
    </location>
</feature>
<feature type="compositionally biased region" description="Basic and acidic residues" evidence="1">
    <location>
        <begin position="160"/>
        <end position="171"/>
    </location>
</feature>
<sequence length="211" mass="24059">MVRKKQDFSEQQRGGDYSSNYVAEIDTNIQSTKRVSKKGHNFGVKGKPKKISFTLQLMPQAIEERPGLTKEGGKSKSQSKLRFNHESRRVKARVKASQASQELKQSKFNSSQESGQSQRVRASVKASQESNRGRIKSQSKLRFNHESSQEWGQESSQESRQVKKSEQEKASQKSRQVTRQKSQGKSKIQRKSRVMASQDSKKLRVKATEKI</sequence>
<feature type="region of interest" description="Disordered" evidence="1">
    <location>
        <begin position="32"/>
        <end position="51"/>
    </location>
</feature>
<feature type="region of interest" description="Disordered" evidence="1">
    <location>
        <begin position="1"/>
        <end position="20"/>
    </location>
</feature>
<evidence type="ECO:0000313" key="3">
    <source>
        <dbReference type="WBParaSite" id="Gr19_v10_g11630.t1"/>
    </source>
</evidence>
<feature type="compositionally biased region" description="Basic and acidic residues" evidence="1">
    <location>
        <begin position="1"/>
        <end position="10"/>
    </location>
</feature>
<feature type="compositionally biased region" description="Basic and acidic residues" evidence="1">
    <location>
        <begin position="62"/>
        <end position="74"/>
    </location>
</feature>
<evidence type="ECO:0000256" key="1">
    <source>
        <dbReference type="SAM" id="MobiDB-lite"/>
    </source>
</evidence>
<dbReference type="WBParaSite" id="Gr19_v10_g11630.t1">
    <property type="protein sequence ID" value="Gr19_v10_g11630.t1"/>
    <property type="gene ID" value="Gr19_v10_g11630"/>
</dbReference>
<feature type="compositionally biased region" description="Basic and acidic residues" evidence="1">
    <location>
        <begin position="199"/>
        <end position="211"/>
    </location>
</feature>
<feature type="compositionally biased region" description="Polar residues" evidence="1">
    <location>
        <begin position="11"/>
        <end position="20"/>
    </location>
</feature>
<accession>A0A914GVQ6</accession>
<keyword evidence="2" id="KW-1185">Reference proteome</keyword>
<feature type="region of interest" description="Disordered" evidence="1">
    <location>
        <begin position="62"/>
        <end position="211"/>
    </location>
</feature>
<feature type="compositionally biased region" description="Polar residues" evidence="1">
    <location>
        <begin position="97"/>
        <end position="132"/>
    </location>
</feature>
<name>A0A914GVQ6_GLORO</name>
<dbReference type="AlphaFoldDB" id="A0A914GVQ6"/>
<reference evidence="3" key="1">
    <citation type="submission" date="2022-11" db="UniProtKB">
        <authorList>
            <consortium name="WormBaseParasite"/>
        </authorList>
    </citation>
    <scope>IDENTIFICATION</scope>
</reference>
<evidence type="ECO:0000313" key="2">
    <source>
        <dbReference type="Proteomes" id="UP000887572"/>
    </source>
</evidence>
<feature type="compositionally biased region" description="Low complexity" evidence="1">
    <location>
        <begin position="149"/>
        <end position="159"/>
    </location>
</feature>
<feature type="compositionally biased region" description="Basic residues" evidence="1">
    <location>
        <begin position="34"/>
        <end position="50"/>
    </location>
</feature>
<organism evidence="2 3">
    <name type="scientific">Globodera rostochiensis</name>
    <name type="common">Golden nematode worm</name>
    <name type="synonym">Heterodera rostochiensis</name>
    <dbReference type="NCBI Taxonomy" id="31243"/>
    <lineage>
        <taxon>Eukaryota</taxon>
        <taxon>Metazoa</taxon>
        <taxon>Ecdysozoa</taxon>
        <taxon>Nematoda</taxon>
        <taxon>Chromadorea</taxon>
        <taxon>Rhabditida</taxon>
        <taxon>Tylenchina</taxon>
        <taxon>Tylenchomorpha</taxon>
        <taxon>Tylenchoidea</taxon>
        <taxon>Heteroderidae</taxon>
        <taxon>Heteroderinae</taxon>
        <taxon>Globodera</taxon>
    </lineage>
</organism>
<protein>
    <submittedName>
        <fullName evidence="3">Uncharacterized protein</fullName>
    </submittedName>
</protein>